<keyword evidence="1" id="KW-0732">Signal</keyword>
<organism evidence="2 3">
    <name type="scientific">Ramlibacter monticola</name>
    <dbReference type="NCBI Taxonomy" id="1926872"/>
    <lineage>
        <taxon>Bacteria</taxon>
        <taxon>Pseudomonadati</taxon>
        <taxon>Pseudomonadota</taxon>
        <taxon>Betaproteobacteria</taxon>
        <taxon>Burkholderiales</taxon>
        <taxon>Comamonadaceae</taxon>
        <taxon>Ramlibacter</taxon>
    </lineage>
</organism>
<comment type="caution">
    <text evidence="2">The sequence shown here is derived from an EMBL/GenBank/DDBJ whole genome shotgun (WGS) entry which is preliminary data.</text>
</comment>
<dbReference type="AlphaFoldDB" id="A0A937CTL6"/>
<evidence type="ECO:0000256" key="1">
    <source>
        <dbReference type="SAM" id="SignalP"/>
    </source>
</evidence>
<dbReference type="RefSeq" id="WP_201675085.1">
    <property type="nucleotide sequence ID" value="NZ_JAEQNE010000003.1"/>
</dbReference>
<keyword evidence="3" id="KW-1185">Reference proteome</keyword>
<protein>
    <submittedName>
        <fullName evidence="2">Uncharacterized protein</fullName>
    </submittedName>
</protein>
<dbReference type="Proteomes" id="UP000599109">
    <property type="component" value="Unassembled WGS sequence"/>
</dbReference>
<proteinExistence type="predicted"/>
<feature type="chain" id="PRO_5037013061" evidence="1">
    <location>
        <begin position="21"/>
        <end position="96"/>
    </location>
</feature>
<gene>
    <name evidence="2" type="ORF">JJ685_15075</name>
</gene>
<evidence type="ECO:0000313" key="3">
    <source>
        <dbReference type="Proteomes" id="UP000599109"/>
    </source>
</evidence>
<feature type="signal peptide" evidence="1">
    <location>
        <begin position="1"/>
        <end position="20"/>
    </location>
</feature>
<evidence type="ECO:0000313" key="2">
    <source>
        <dbReference type="EMBL" id="MBL0392461.1"/>
    </source>
</evidence>
<dbReference type="EMBL" id="JAEQNE010000003">
    <property type="protein sequence ID" value="MBL0392461.1"/>
    <property type="molecule type" value="Genomic_DNA"/>
</dbReference>
<sequence>MKAITSAIAAGLLLISTAQAANVYKFTFTDVEYPDATFGTVRAGVKVVKRSTVTVCDYFGPSDQYLGQYQNTDNASTDAPVVEAYCLARFPSRVVR</sequence>
<accession>A0A937CTL6</accession>
<name>A0A937CTL6_9BURK</name>
<reference evidence="2 3" key="1">
    <citation type="journal article" date="2017" name="Int. J. Syst. Evol. Microbiol.">
        <title>Ramlibacter monticola sp. nov., isolated from forest soil.</title>
        <authorList>
            <person name="Chaudhary D.K."/>
            <person name="Kim J."/>
        </authorList>
    </citation>
    <scope>NUCLEOTIDE SEQUENCE [LARGE SCALE GENOMIC DNA]</scope>
    <source>
        <strain evidence="2 3">KACC 19175</strain>
    </source>
</reference>